<protein>
    <recommendedName>
        <fullName evidence="5">Single-stranded DNA-binding protein</fullName>
    </recommendedName>
</protein>
<proteinExistence type="predicted"/>
<evidence type="ECO:0000256" key="2">
    <source>
        <dbReference type="PROSITE-ProRule" id="PRU00252"/>
    </source>
</evidence>
<dbReference type="GO" id="GO:0003697">
    <property type="term" value="F:single-stranded DNA binding"/>
    <property type="evidence" value="ECO:0007669"/>
    <property type="project" value="InterPro"/>
</dbReference>
<reference evidence="4" key="1">
    <citation type="journal article" date="2017" name="Sci. Rep.">
        <title>Determination of the Genome and Primary Transcriptome of Syngas Fermenting Eubacterium limosum ATCC 8486.</title>
        <authorList>
            <person name="Song Y."/>
            <person name="Shin J."/>
            <person name="Jeong Y."/>
            <person name="Jin S."/>
            <person name="Lee J.K."/>
            <person name="Kim D.R."/>
            <person name="Kim S.C."/>
            <person name="Cho S."/>
            <person name="Cho B.K."/>
        </authorList>
    </citation>
    <scope>NUCLEOTIDE SEQUENCE [LARGE SCALE GENOMIC DNA]</scope>
    <source>
        <strain evidence="4">ATCC 8486</strain>
    </source>
</reference>
<evidence type="ECO:0008006" key="5">
    <source>
        <dbReference type="Google" id="ProtNLM"/>
    </source>
</evidence>
<dbReference type="AlphaFoldDB" id="A0AAC9QWR6"/>
<gene>
    <name evidence="3" type="ORF">B2M23_16505</name>
</gene>
<accession>A0AAC9QWR6</accession>
<sequence length="104" mass="11421">MDNYNEVKLSGEIITDIEVQTSNAGKKLCNFSLALGGDEKDHSTNLGMVVPIYAMEETAEALIEEAQKGKYLIVTNGEISVGSYDTGKGKRFMTTILVRNFQII</sequence>
<dbReference type="Gene3D" id="2.40.50.140">
    <property type="entry name" value="Nucleic acid-binding proteins"/>
    <property type="match status" value="1"/>
</dbReference>
<evidence type="ECO:0000313" key="4">
    <source>
        <dbReference type="Proteomes" id="UP000192391"/>
    </source>
</evidence>
<dbReference type="PROSITE" id="PS50935">
    <property type="entry name" value="SSB"/>
    <property type="match status" value="1"/>
</dbReference>
<dbReference type="RefSeq" id="WP_038352333.1">
    <property type="nucleotide sequence ID" value="NZ_CP019962.1"/>
</dbReference>
<organism evidence="3 4">
    <name type="scientific">Eubacterium limosum</name>
    <dbReference type="NCBI Taxonomy" id="1736"/>
    <lineage>
        <taxon>Bacteria</taxon>
        <taxon>Bacillati</taxon>
        <taxon>Bacillota</taxon>
        <taxon>Clostridia</taxon>
        <taxon>Eubacteriales</taxon>
        <taxon>Eubacteriaceae</taxon>
        <taxon>Eubacterium</taxon>
    </lineage>
</organism>
<dbReference type="Proteomes" id="UP000192391">
    <property type="component" value="Chromosome"/>
</dbReference>
<evidence type="ECO:0000313" key="3">
    <source>
        <dbReference type="EMBL" id="ARD67035.1"/>
    </source>
</evidence>
<dbReference type="KEGG" id="elim:B2M23_16505"/>
<name>A0AAC9QWR6_EUBLI</name>
<evidence type="ECO:0000256" key="1">
    <source>
        <dbReference type="ARBA" id="ARBA00023125"/>
    </source>
</evidence>
<dbReference type="EMBL" id="CP019962">
    <property type="protein sequence ID" value="ARD67035.1"/>
    <property type="molecule type" value="Genomic_DNA"/>
</dbReference>
<keyword evidence="1 2" id="KW-0238">DNA-binding</keyword>
<dbReference type="Pfam" id="PF00436">
    <property type="entry name" value="SSB"/>
    <property type="match status" value="1"/>
</dbReference>
<dbReference type="InterPro" id="IPR012340">
    <property type="entry name" value="NA-bd_OB-fold"/>
</dbReference>
<dbReference type="InterPro" id="IPR000424">
    <property type="entry name" value="Primosome_PriB/ssb"/>
</dbReference>
<dbReference type="SUPFAM" id="SSF50249">
    <property type="entry name" value="Nucleic acid-binding proteins"/>
    <property type="match status" value="1"/>
</dbReference>